<reference evidence="3" key="1">
    <citation type="submission" date="2017-03" db="EMBL/GenBank/DDBJ databases">
        <title>Full genome sequence of a non-lethal Shewanella isolate that potentiates virulence of Vibio parahaemolyticus causing acute hepatopancreatic necrosis disease (AHPND) in shrimp.</title>
        <authorList>
            <person name="Prachumwat A."/>
            <person name="Sritunyalucksana K."/>
        </authorList>
    </citation>
    <scope>NUCLEOTIDE SEQUENCE [LARGE SCALE GENOMIC DNA]</scope>
    <source>
        <strain evidence="3">TH2012</strain>
    </source>
</reference>
<dbReference type="PANTHER" id="PTHR35868">
    <property type="entry name" value="DUF2804 DOMAIN-CONTAINING PROTEIN-RELATED"/>
    <property type="match status" value="1"/>
</dbReference>
<dbReference type="PANTHER" id="PTHR35868:SF4">
    <property type="entry name" value="DUF2804 DOMAIN-CONTAINING PROTEIN"/>
    <property type="match status" value="1"/>
</dbReference>
<organism evidence="2 3">
    <name type="scientific">Shewanella khirikhana</name>
    <dbReference type="NCBI Taxonomy" id="1965282"/>
    <lineage>
        <taxon>Bacteria</taxon>
        <taxon>Pseudomonadati</taxon>
        <taxon>Pseudomonadota</taxon>
        <taxon>Gammaproteobacteria</taxon>
        <taxon>Alteromonadales</taxon>
        <taxon>Shewanellaceae</taxon>
        <taxon>Shewanella</taxon>
    </lineage>
</organism>
<sequence length="366" mass="40635">MNKQSNSVQSRSAQVNAEQSRSAQAGQPAMNTLGLQDCLMAAGRPCFGHFDGPVADLGLDRFLLTNDMDAPASGFQRYFGYKQFEFIAIHTPNYLIGLALADIRYLGSGFCYVFDIKKGSLHERHWLRPPKAYALAPSPVSGSSEMAGVRIHREDGLWQFGLSLELEGLTLDADVSLKPLPLSLPMAMCSPTGYSGWTYTQKHNALSITGELKINHEPQPLSRALAGYDFSAGYMRRETSWRWASINAMAGDVRLGLNLAAGVNETGSSENVLWLDGVRRHLGPVHFEFDRKAPAGGSWRIWSERGELELLFTPMGCRLEKLNLWLLKSNFRQYLGQFSGWVTDGDGNKLRLDGVNGLTEDHFAKW</sequence>
<evidence type="ECO:0000313" key="3">
    <source>
        <dbReference type="Proteomes" id="UP000278437"/>
    </source>
</evidence>
<proteinExistence type="predicted"/>
<feature type="region of interest" description="Disordered" evidence="1">
    <location>
        <begin position="1"/>
        <end position="27"/>
    </location>
</feature>
<dbReference type="InterPro" id="IPR021243">
    <property type="entry name" value="DUF2804"/>
</dbReference>
<dbReference type="EMBL" id="CP020373">
    <property type="protein sequence ID" value="AZQ11432.1"/>
    <property type="molecule type" value="Genomic_DNA"/>
</dbReference>
<evidence type="ECO:0000256" key="1">
    <source>
        <dbReference type="SAM" id="MobiDB-lite"/>
    </source>
</evidence>
<accession>A0ABN5TW53</accession>
<name>A0ABN5TW53_9GAMM</name>
<protein>
    <recommendedName>
        <fullName evidence="4">DUF2804 domain-containing protein</fullName>
    </recommendedName>
</protein>
<dbReference type="Proteomes" id="UP000278437">
    <property type="component" value="Chromosome"/>
</dbReference>
<evidence type="ECO:0008006" key="4">
    <source>
        <dbReference type="Google" id="ProtNLM"/>
    </source>
</evidence>
<evidence type="ECO:0000313" key="2">
    <source>
        <dbReference type="EMBL" id="AZQ11432.1"/>
    </source>
</evidence>
<keyword evidence="3" id="KW-1185">Reference proteome</keyword>
<gene>
    <name evidence="2" type="ORF">STH12_02346</name>
</gene>
<dbReference type="Pfam" id="PF10974">
    <property type="entry name" value="DUF2804"/>
    <property type="match status" value="1"/>
</dbReference>